<feature type="transmembrane region" description="Helical" evidence="1">
    <location>
        <begin position="125"/>
        <end position="145"/>
    </location>
</feature>
<dbReference type="AlphaFoldDB" id="D8Q7P5"/>
<dbReference type="Pfam" id="PF20151">
    <property type="entry name" value="DUF6533"/>
    <property type="match status" value="1"/>
</dbReference>
<keyword evidence="4" id="KW-1185">Reference proteome</keyword>
<protein>
    <recommendedName>
        <fullName evidence="2">DUF6533 domain-containing protein</fullName>
    </recommendedName>
</protein>
<feature type="non-terminal residue" evidence="3">
    <location>
        <position position="360"/>
    </location>
</feature>
<keyword evidence="1" id="KW-0812">Transmembrane</keyword>
<dbReference type="Proteomes" id="UP000007431">
    <property type="component" value="Unassembled WGS sequence"/>
</dbReference>
<evidence type="ECO:0000259" key="2">
    <source>
        <dbReference type="Pfam" id="PF20151"/>
    </source>
</evidence>
<evidence type="ECO:0000313" key="3">
    <source>
        <dbReference type="EMBL" id="EFI96459.1"/>
    </source>
</evidence>
<dbReference type="InParanoid" id="D8Q7P5"/>
<feature type="transmembrane region" description="Helical" evidence="1">
    <location>
        <begin position="93"/>
        <end position="113"/>
    </location>
</feature>
<keyword evidence="1" id="KW-1133">Transmembrane helix</keyword>
<keyword evidence="1" id="KW-0472">Membrane</keyword>
<reference evidence="3 4" key="1">
    <citation type="journal article" date="2010" name="Nat. Biotechnol.">
        <title>Genome sequence of the model mushroom Schizophyllum commune.</title>
        <authorList>
            <person name="Ohm R.A."/>
            <person name="de Jong J.F."/>
            <person name="Lugones L.G."/>
            <person name="Aerts A."/>
            <person name="Kothe E."/>
            <person name="Stajich J.E."/>
            <person name="de Vries R.P."/>
            <person name="Record E."/>
            <person name="Levasseur A."/>
            <person name="Baker S.E."/>
            <person name="Bartholomew K.A."/>
            <person name="Coutinho P.M."/>
            <person name="Erdmann S."/>
            <person name="Fowler T.J."/>
            <person name="Gathman A.C."/>
            <person name="Lombard V."/>
            <person name="Henrissat B."/>
            <person name="Knabe N."/>
            <person name="Kuees U."/>
            <person name="Lilly W.W."/>
            <person name="Lindquist E."/>
            <person name="Lucas S."/>
            <person name="Magnuson J.K."/>
            <person name="Piumi F."/>
            <person name="Raudaskoski M."/>
            <person name="Salamov A."/>
            <person name="Schmutz J."/>
            <person name="Schwarze F.W.M.R."/>
            <person name="vanKuyk P.A."/>
            <person name="Horton J.S."/>
            <person name="Grigoriev I.V."/>
            <person name="Woesten H.A.B."/>
        </authorList>
    </citation>
    <scope>NUCLEOTIDE SEQUENCE [LARGE SCALE GENOMIC DNA]</scope>
    <source>
        <strain evidence="4">H4-8 / FGSC 9210</strain>
    </source>
</reference>
<organism evidence="4">
    <name type="scientific">Schizophyllum commune (strain H4-8 / FGSC 9210)</name>
    <name type="common">Split gill fungus</name>
    <dbReference type="NCBI Taxonomy" id="578458"/>
    <lineage>
        <taxon>Eukaryota</taxon>
        <taxon>Fungi</taxon>
        <taxon>Dikarya</taxon>
        <taxon>Basidiomycota</taxon>
        <taxon>Agaricomycotina</taxon>
        <taxon>Agaricomycetes</taxon>
        <taxon>Agaricomycetidae</taxon>
        <taxon>Agaricales</taxon>
        <taxon>Schizophyllaceae</taxon>
        <taxon>Schizophyllum</taxon>
    </lineage>
</organism>
<feature type="transmembrane region" description="Helical" evidence="1">
    <location>
        <begin position="52"/>
        <end position="73"/>
    </location>
</feature>
<dbReference type="GeneID" id="9586709"/>
<name>D8Q7P5_SCHCM</name>
<proteinExistence type="predicted"/>
<dbReference type="HOGENOM" id="CLU_049338_0_0_1"/>
<dbReference type="STRING" id="578458.D8Q7P5"/>
<feature type="transmembrane region" description="Helical" evidence="1">
    <location>
        <begin position="12"/>
        <end position="31"/>
    </location>
</feature>
<accession>D8Q7P5</accession>
<gene>
    <name evidence="3" type="ORF">SCHCODRAFT_109826</name>
</gene>
<evidence type="ECO:0000256" key="1">
    <source>
        <dbReference type="SAM" id="Phobius"/>
    </source>
</evidence>
<dbReference type="RefSeq" id="XP_003031362.1">
    <property type="nucleotide sequence ID" value="XM_003031316.1"/>
</dbReference>
<dbReference type="EMBL" id="GL377307">
    <property type="protein sequence ID" value="EFI96459.1"/>
    <property type="molecule type" value="Genomic_DNA"/>
</dbReference>
<dbReference type="VEuPathDB" id="FungiDB:SCHCODRAFT_01190356"/>
<evidence type="ECO:0000313" key="4">
    <source>
        <dbReference type="Proteomes" id="UP000007431"/>
    </source>
</evidence>
<dbReference type="OrthoDB" id="3346251at2759"/>
<dbReference type="InterPro" id="IPR045340">
    <property type="entry name" value="DUF6533"/>
</dbReference>
<dbReference type="eggNOG" id="ENOG502SISY">
    <property type="taxonomic scope" value="Eukaryota"/>
</dbReference>
<dbReference type="OMA" id="GNCLIQY"/>
<sequence length="360" mass="40464">MSPWNDATKFMRIAALAIFVYDWALTLPGEIRMYRRQRSITRMSTACLMLILVRYLGLIALVTNFIGFFAHFFVELPKNAPYDACRSYFRVMPIMQCFASWASHAVFVVRTVAICDLKRTGTIALSALAAVVSGVEIFAQLYSFYKFDVGSSGNCLLQYSDDHNLSYLYYLVRDPPSAVRDVRPDRHLQASTIFDVVIVVLTYRGLAVKHFSRSQGNNDGSTPAFNDVLWNSSMLYFAVTTFFNILNLCFYAYYGNSNATVLGAMGIAFTSMMSARVILDLHSYVHRPTTSFQISGLRSNEQGSMSRTSGVPYQAKGTFNGSDQFISDSKMRDSGIGVFRTVETTEYSYDSGRRVRDSVV</sequence>
<feature type="domain" description="DUF6533" evidence="2">
    <location>
        <begin position="12"/>
        <end position="59"/>
    </location>
</feature>
<dbReference type="KEGG" id="scm:SCHCO_01190356"/>
<feature type="transmembrane region" description="Helical" evidence="1">
    <location>
        <begin position="228"/>
        <end position="253"/>
    </location>
</feature>